<dbReference type="InterPro" id="IPR036852">
    <property type="entry name" value="Peptidase_S8/S53_dom_sf"/>
</dbReference>
<comment type="caution">
    <text evidence="7">The sequence shown here is derived from an EMBL/GenBank/DDBJ whole genome shotgun (WGS) entry which is preliminary data.</text>
</comment>
<keyword evidence="2 5" id="KW-0645">Protease</keyword>
<dbReference type="PRINTS" id="PR00723">
    <property type="entry name" value="SUBTILISIN"/>
</dbReference>
<evidence type="ECO:0000259" key="6">
    <source>
        <dbReference type="Pfam" id="PF00082"/>
    </source>
</evidence>
<evidence type="ECO:0000256" key="5">
    <source>
        <dbReference type="PROSITE-ProRule" id="PRU01240"/>
    </source>
</evidence>
<evidence type="ECO:0000313" key="8">
    <source>
        <dbReference type="Proteomes" id="UP000239471"/>
    </source>
</evidence>
<evidence type="ECO:0000256" key="2">
    <source>
        <dbReference type="ARBA" id="ARBA00022670"/>
    </source>
</evidence>
<feature type="active site" description="Charge relay system" evidence="5">
    <location>
        <position position="185"/>
    </location>
</feature>
<keyword evidence="8" id="KW-1185">Reference proteome</keyword>
<dbReference type="Pfam" id="PF00082">
    <property type="entry name" value="Peptidase_S8"/>
    <property type="match status" value="2"/>
</dbReference>
<comment type="similarity">
    <text evidence="1 5">Belongs to the peptidase S8 family.</text>
</comment>
<dbReference type="GO" id="GO:0004252">
    <property type="term" value="F:serine-type endopeptidase activity"/>
    <property type="evidence" value="ECO:0007669"/>
    <property type="project" value="UniProtKB-UniRule"/>
</dbReference>
<dbReference type="Proteomes" id="UP000239471">
    <property type="component" value="Unassembled WGS sequence"/>
</dbReference>
<dbReference type="Gene3D" id="2.60.120.1290">
    <property type="match status" value="1"/>
</dbReference>
<dbReference type="InterPro" id="IPR017310">
    <property type="entry name" value="Pept_S8A_subtilisin_clostridia"/>
</dbReference>
<dbReference type="EMBL" id="PVXQ01000009">
    <property type="protein sequence ID" value="PRR83177.1"/>
    <property type="molecule type" value="Genomic_DNA"/>
</dbReference>
<dbReference type="Gene3D" id="3.40.50.200">
    <property type="entry name" value="Peptidase S8/S53 domain"/>
    <property type="match status" value="1"/>
</dbReference>
<feature type="domain" description="Peptidase S8/S53" evidence="6">
    <location>
        <begin position="102"/>
        <end position="303"/>
    </location>
</feature>
<proteinExistence type="inferred from homology"/>
<reference evidence="7 8" key="1">
    <citation type="submission" date="2018-03" db="EMBL/GenBank/DDBJ databases">
        <title>Genome sequence of Clostridium vincentii DSM 10228.</title>
        <authorList>
            <person name="Poehlein A."/>
            <person name="Daniel R."/>
        </authorList>
    </citation>
    <scope>NUCLEOTIDE SEQUENCE [LARGE SCALE GENOMIC DNA]</scope>
    <source>
        <strain evidence="7 8">DSM 10228</strain>
    </source>
</reference>
<keyword evidence="4 5" id="KW-0720">Serine protease</keyword>
<organism evidence="7 8">
    <name type="scientific">Clostridium vincentii</name>
    <dbReference type="NCBI Taxonomy" id="52704"/>
    <lineage>
        <taxon>Bacteria</taxon>
        <taxon>Bacillati</taxon>
        <taxon>Bacillota</taxon>
        <taxon>Clostridia</taxon>
        <taxon>Eubacteriales</taxon>
        <taxon>Clostridiaceae</taxon>
        <taxon>Clostridium</taxon>
    </lineage>
</organism>
<dbReference type="RefSeq" id="WP_106059216.1">
    <property type="nucleotide sequence ID" value="NZ_PVXQ01000009.1"/>
</dbReference>
<sequence>MSEILANENIFKDVNYHQYLVEYEGDILGESLNASDYYVTIINDRYAIISLQKDLDINLNDPYFKFIIYIKPAELYTLEDVSPIEASKVGFLQLDLPLNLTGKGVDVAVVDTGIDYLNEEFMDNSKITRIECIWDQTIISPEKDELIYVPYGTVYRKDKIDNAIKVNRAGGSPYEIVPSKDQIGHGTGMAGIIGATGKNPALKGICPECNFVVVKLMEDISYRARFDTKMPIFNITSIFSALEFLYRYALNSKNPMVIYLPLGTTMGNHKGTGILEDFIELISASSGIVVVTGVGNERDSGGHTSGIIDGVNGFAAMEIVVSPEQKSLWVDTWISVPDIMSLDIISPSGENTGIIPLVINITNNYTFIFEKTSIKVDYYFPEENTGDEFIRVRFYNLKPGIWTFRLTSNAYLRGIFNSWLPQKGIAVGNTRFSATDSYGTITSPASSNNVISVAAYNQNNNNVLSYSGMGFREKYTDKRKFSDMIDVAAGGVNALTVFPNNKTAIFNGTSVAAAVAAGACAMLFEWGIVQGNDPFMYAQTVKAYIAKGTTRRIGDIYPNPRWGYGILNILKMFQNIE</sequence>
<dbReference type="InterPro" id="IPR015500">
    <property type="entry name" value="Peptidase_S8_subtilisin-rel"/>
</dbReference>
<protein>
    <submittedName>
        <fullName evidence="7">Subtilase family protein</fullName>
    </submittedName>
</protein>
<evidence type="ECO:0000313" key="7">
    <source>
        <dbReference type="EMBL" id="PRR83177.1"/>
    </source>
</evidence>
<dbReference type="AlphaFoldDB" id="A0A2T0BH71"/>
<dbReference type="InterPro" id="IPR023827">
    <property type="entry name" value="Peptidase_S8_Asp-AS"/>
</dbReference>
<dbReference type="OrthoDB" id="2744137at2"/>
<name>A0A2T0BH71_9CLOT</name>
<accession>A0A2T0BH71</accession>
<dbReference type="SUPFAM" id="SSF52743">
    <property type="entry name" value="Subtilisin-like"/>
    <property type="match status" value="1"/>
</dbReference>
<dbReference type="InterPro" id="IPR050131">
    <property type="entry name" value="Peptidase_S8_subtilisin-like"/>
</dbReference>
<dbReference type="PANTHER" id="PTHR43806:SF11">
    <property type="entry name" value="CEREVISIN-RELATED"/>
    <property type="match status" value="1"/>
</dbReference>
<feature type="active site" description="Charge relay system" evidence="5">
    <location>
        <position position="111"/>
    </location>
</feature>
<evidence type="ECO:0000256" key="4">
    <source>
        <dbReference type="ARBA" id="ARBA00022825"/>
    </source>
</evidence>
<feature type="domain" description="Peptidase S8/S53" evidence="6">
    <location>
        <begin position="425"/>
        <end position="565"/>
    </location>
</feature>
<dbReference type="PROSITE" id="PS51892">
    <property type="entry name" value="SUBTILASE"/>
    <property type="match status" value="1"/>
</dbReference>
<evidence type="ECO:0000256" key="1">
    <source>
        <dbReference type="ARBA" id="ARBA00011073"/>
    </source>
</evidence>
<dbReference type="GO" id="GO:0006508">
    <property type="term" value="P:proteolysis"/>
    <property type="evidence" value="ECO:0007669"/>
    <property type="project" value="UniProtKB-KW"/>
</dbReference>
<feature type="active site" description="Charge relay system" evidence="5">
    <location>
        <position position="510"/>
    </location>
</feature>
<dbReference type="InterPro" id="IPR000209">
    <property type="entry name" value="Peptidase_S8/S53_dom"/>
</dbReference>
<keyword evidence="3 5" id="KW-0378">Hydrolase</keyword>
<gene>
    <name evidence="7" type="ORF">CLVI_12190</name>
</gene>
<dbReference type="CDD" id="cd07478">
    <property type="entry name" value="Peptidases_S8_CspA-like"/>
    <property type="match status" value="1"/>
</dbReference>
<evidence type="ECO:0000256" key="3">
    <source>
        <dbReference type="ARBA" id="ARBA00022801"/>
    </source>
</evidence>
<dbReference type="PROSITE" id="PS00136">
    <property type="entry name" value="SUBTILASE_ASP"/>
    <property type="match status" value="1"/>
</dbReference>
<dbReference type="PIRSF" id="PIRSF037894">
    <property type="entry name" value="Subtilisin_rel_CspABC"/>
    <property type="match status" value="1"/>
</dbReference>
<dbReference type="InterPro" id="IPR034045">
    <property type="entry name" value="Pep_S8_CspA-like"/>
</dbReference>
<dbReference type="PANTHER" id="PTHR43806">
    <property type="entry name" value="PEPTIDASE S8"/>
    <property type="match status" value="1"/>
</dbReference>